<dbReference type="InterPro" id="IPR028994">
    <property type="entry name" value="Integrin_alpha_N"/>
</dbReference>
<evidence type="ECO:0000256" key="1">
    <source>
        <dbReference type="ARBA" id="ARBA00022729"/>
    </source>
</evidence>
<dbReference type="RefSeq" id="WP_092017387.1">
    <property type="nucleotide sequence ID" value="NZ_FOXH01000006.1"/>
</dbReference>
<evidence type="ECO:0000259" key="4">
    <source>
        <dbReference type="Pfam" id="PF07593"/>
    </source>
</evidence>
<proteinExistence type="predicted"/>
<evidence type="ECO:0000256" key="2">
    <source>
        <dbReference type="ARBA" id="ARBA00022737"/>
    </source>
</evidence>
<sequence>MRFRLFCLLVIGQLFLSCQLKQEEKNAGESLFELMSPDQTGIHFKNVLKEDEKLNIITFEYFYNGSGVGLGDINNDGLADVFLGGNMCNSRLYLNRSTPGKGDLQFEDITEKAGINTFDGWTTGIAMADINQDGLLDIYVCRAGPGDISKRANQLYVNQGNATFKEQAAAYGLADTGHTTQAAFFDYDKDGDLDVYLVNNVMEKVGPNVIHEKIKDGSARSTDKLYRNDGAQTGGQIRYTDVSVFAGIQMEGYGLGISIVDINEDGWPDVYVSNDYLSNDHLYINQKDGRFTDEISGYFRHQSYSAMGNDAADIDNDGLVDFITVDMLPNDDQRRKNMTGLMNYDRHLSEIRNGYFPQYMRNTLQHNDGPDPETGKPIFNEIGRMAGIHRTDWSWSALLADYDNDGFRDLMITNGFPKDITNRDFVAYRMDQYRKGTTDNQYLMKALNTIQGASVSNYLYRNNQGNLSFTDQSKNWGFTKNAFSNGAAYADLDNDGDLDLVINNIDENAFVYRNRSNLLSGNHFLRVQLEGTKKNPFGFGAKVTLYNSGKKQFIEHSPYRGYQSSVENILHFGLGHETKKVDSVKVVWPDGKSQLLKQVKADQKLILKQADAINQKKHILKKPSPIFQEASNQLNIHYWHTDDLYIDFKIQPLLPHLLSQNGPGIAVGDVNGDGKEDFFVGGAFNHSGSVFIQQNKNRFKNFPLVTGEKFEEDMGSLLFDADMDGDLDLYVVSGSNEFEQNSVYYRDRLYKNDGKGNFSLDVNALPAISSSGSTINASDFDRDGDLDLFVGGFLSPGAYPMPVSSFILRNEGGHFINITNQVCPVLNNIGMVSSALWTDFDKDGWIDLILAGEWMPVTFLKNQAGKFKDVTNQTGLSAMHGWWNSLVAGDFDKDGDTDYVAGNLGLNQEWKTSAEKPVTIFADDFDQNGSTDPIICQYVGESLFPVYSRDEMTSQMNFLRKKFPTYAEYAKSAISDIFSKEVLNKAYQAKASTFSSVYLENLGRGHFKVHELPIPAQEAPVYGMTSGDYDKDGNPDLLMVGNSYATESTTGQFDAFNGVFLKGDGKGGFMPLRPSASGFFVDGDGKGLAELVLNDGKSLILAGQNNNSLKTFVQRSTQSEGIIKTGTLDTFAEITSSEGKTQRLELSYGSTYLSQSSRTIIIPEKTLRVILHDSKGKTRIAFEKK</sequence>
<keyword evidence="2" id="KW-0677">Repeat</keyword>
<dbReference type="Gene3D" id="2.130.10.130">
    <property type="entry name" value="Integrin alpha, N-terminal"/>
    <property type="match status" value="4"/>
</dbReference>
<dbReference type="PANTHER" id="PTHR16026:SF0">
    <property type="entry name" value="CARTILAGE ACIDIC PROTEIN 1"/>
    <property type="match status" value="1"/>
</dbReference>
<dbReference type="InterPro" id="IPR013519">
    <property type="entry name" value="Int_alpha_beta-p"/>
</dbReference>
<gene>
    <name evidence="5" type="ORF">SAMN04515674_106181</name>
</gene>
<dbReference type="PROSITE" id="PS51257">
    <property type="entry name" value="PROKAR_LIPOPROTEIN"/>
    <property type="match status" value="1"/>
</dbReference>
<dbReference type="SUPFAM" id="SSF69318">
    <property type="entry name" value="Integrin alpha N-terminal domain"/>
    <property type="match status" value="3"/>
</dbReference>
<organism evidence="5 6">
    <name type="scientific">Pseudarcicella hirudinis</name>
    <dbReference type="NCBI Taxonomy" id="1079859"/>
    <lineage>
        <taxon>Bacteria</taxon>
        <taxon>Pseudomonadati</taxon>
        <taxon>Bacteroidota</taxon>
        <taxon>Cytophagia</taxon>
        <taxon>Cytophagales</taxon>
        <taxon>Flectobacillaceae</taxon>
        <taxon>Pseudarcicella</taxon>
    </lineage>
</organism>
<feature type="domain" description="ASPIC/UnbV" evidence="4">
    <location>
        <begin position="538"/>
        <end position="605"/>
    </location>
</feature>
<dbReference type="Pfam" id="PF13517">
    <property type="entry name" value="FG-GAP_3"/>
    <property type="match status" value="7"/>
</dbReference>
<dbReference type="SMART" id="SM00191">
    <property type="entry name" value="Int_alpha"/>
    <property type="match status" value="3"/>
</dbReference>
<dbReference type="InterPro" id="IPR013517">
    <property type="entry name" value="FG-GAP"/>
</dbReference>
<evidence type="ECO:0000313" key="6">
    <source>
        <dbReference type="Proteomes" id="UP000199306"/>
    </source>
</evidence>
<protein>
    <submittedName>
        <fullName evidence="5">Repeat domain-containing protein</fullName>
    </submittedName>
</protein>
<accession>A0A1I5TTN1</accession>
<dbReference type="AlphaFoldDB" id="A0A1I5TTN1"/>
<dbReference type="EMBL" id="FOXH01000006">
    <property type="protein sequence ID" value="SFP85957.1"/>
    <property type="molecule type" value="Genomic_DNA"/>
</dbReference>
<evidence type="ECO:0000256" key="3">
    <source>
        <dbReference type="ARBA" id="ARBA00023180"/>
    </source>
</evidence>
<keyword evidence="1" id="KW-0732">Signal</keyword>
<keyword evidence="3" id="KW-0325">Glycoprotein</keyword>
<dbReference type="Pfam" id="PF07593">
    <property type="entry name" value="UnbV_ASPIC"/>
    <property type="match status" value="1"/>
</dbReference>
<dbReference type="OrthoDB" id="1488345at2"/>
<dbReference type="PANTHER" id="PTHR16026">
    <property type="entry name" value="CARTILAGE ACIDIC PROTEIN 1"/>
    <property type="match status" value="1"/>
</dbReference>
<evidence type="ECO:0000313" key="5">
    <source>
        <dbReference type="EMBL" id="SFP85957.1"/>
    </source>
</evidence>
<name>A0A1I5TTN1_9BACT</name>
<keyword evidence="6" id="KW-1185">Reference proteome</keyword>
<dbReference type="STRING" id="1079859.SAMN04515674_106181"/>
<dbReference type="Proteomes" id="UP000199306">
    <property type="component" value="Unassembled WGS sequence"/>
</dbReference>
<dbReference type="InterPro" id="IPR027039">
    <property type="entry name" value="Crtac1"/>
</dbReference>
<reference evidence="5 6" key="1">
    <citation type="submission" date="2016-10" db="EMBL/GenBank/DDBJ databases">
        <authorList>
            <person name="de Groot N.N."/>
        </authorList>
    </citation>
    <scope>NUCLEOTIDE SEQUENCE [LARGE SCALE GENOMIC DNA]</scope>
    <source>
        <strain evidence="6">E92,LMG 26720,CCM 7988</strain>
    </source>
</reference>
<dbReference type="InterPro" id="IPR011519">
    <property type="entry name" value="UnbV_ASPIC"/>
</dbReference>